<dbReference type="PATRIC" id="fig|1280950.3.peg.2704"/>
<protein>
    <submittedName>
        <fullName evidence="1">Uncharacterized protein</fullName>
    </submittedName>
</protein>
<dbReference type="Proteomes" id="UP000025171">
    <property type="component" value="Unassembled WGS sequence"/>
</dbReference>
<reference evidence="1 2" key="1">
    <citation type="journal article" date="2014" name="Antonie Van Leeuwenhoek">
        <title>Hyphomonas beringensis sp. nov. and Hyphomonas chukchiensis sp. nov., isolated from surface seawater of the Bering Sea and Chukchi Sea.</title>
        <authorList>
            <person name="Li C."/>
            <person name="Lai Q."/>
            <person name="Li G."/>
            <person name="Dong C."/>
            <person name="Wang J."/>
            <person name="Liao Y."/>
            <person name="Shao Z."/>
        </authorList>
    </citation>
    <scope>NUCLEOTIDE SEQUENCE [LARGE SCALE GENOMIC DNA]</scope>
    <source>
        <strain evidence="1 2">MHS-2</strain>
    </source>
</reference>
<proteinExistence type="predicted"/>
<dbReference type="RefSeq" id="WP_035617675.1">
    <property type="nucleotide sequence ID" value="NZ_ARYK01000006.1"/>
</dbReference>
<dbReference type="eggNOG" id="ENOG50336C6">
    <property type="taxonomic scope" value="Bacteria"/>
</dbReference>
<comment type="caution">
    <text evidence="1">The sequence shown here is derived from an EMBL/GenBank/DDBJ whole genome shotgun (WGS) entry which is preliminary data.</text>
</comment>
<dbReference type="EMBL" id="ARYK01000006">
    <property type="protein sequence ID" value="KCZ90863.1"/>
    <property type="molecule type" value="Genomic_DNA"/>
</dbReference>
<name>A0A059FK43_9PROT</name>
<accession>A0A059FK43</accession>
<gene>
    <name evidence="1" type="ORF">HJO_13466</name>
</gene>
<keyword evidence="2" id="KW-1185">Reference proteome</keyword>
<dbReference type="AlphaFoldDB" id="A0A059FK43"/>
<evidence type="ECO:0000313" key="2">
    <source>
        <dbReference type="Proteomes" id="UP000025171"/>
    </source>
</evidence>
<evidence type="ECO:0000313" key="1">
    <source>
        <dbReference type="EMBL" id="KCZ90863.1"/>
    </source>
</evidence>
<organism evidence="1 2">
    <name type="scientific">Hyphomonas johnsonii MHS-2</name>
    <dbReference type="NCBI Taxonomy" id="1280950"/>
    <lineage>
        <taxon>Bacteria</taxon>
        <taxon>Pseudomonadati</taxon>
        <taxon>Pseudomonadota</taxon>
        <taxon>Alphaproteobacteria</taxon>
        <taxon>Hyphomonadales</taxon>
        <taxon>Hyphomonadaceae</taxon>
        <taxon>Hyphomonas</taxon>
    </lineage>
</organism>
<sequence length="277" mass="30727">MAEIAARNAEAEKPAAVVDWRADVPTTASETLIGEWDMRVLSAYGHSPEKHNKLFITAMHDGLVEGHIWGGDGEGAFVDGRVREEDGKTILTFKTPQAGAGWWSRVYAGDWLYHEAVFENGRFTGEVRGEASSSTIGWYARSTNENDDMGAYLTRNNWMLRIVDTPKDFCRDTYRFFEDGTMTTSSGEELLKQTWRLETDEKGQHTLVKTVVSTNGLPDCQGNVLTKPGDVSSTAIVFRNGGGWMVCAGPDRGMSCYGTVDPYLNQAVRVKRDRTGH</sequence>
<dbReference type="OrthoDB" id="8538300at2"/>